<keyword evidence="1" id="KW-0436">Ligase</keyword>
<keyword evidence="11" id="KW-1185">Reference proteome</keyword>
<dbReference type="PANTHER" id="PTHR11772">
    <property type="entry name" value="ASPARAGINE SYNTHETASE"/>
    <property type="match status" value="1"/>
</dbReference>
<accession>A0ABU2D5L8</accession>
<dbReference type="InterPro" id="IPR050795">
    <property type="entry name" value="Asn_Synthetase"/>
</dbReference>
<dbReference type="InterPro" id="IPR014729">
    <property type="entry name" value="Rossmann-like_a/b/a_fold"/>
</dbReference>
<reference evidence="11" key="1">
    <citation type="submission" date="2023-07" db="EMBL/GenBank/DDBJ databases">
        <title>Whole-genome sequencing of a new Methanosarcina sp. Z-7115.</title>
        <authorList>
            <person name="Zhilina T.N."/>
            <person name="Merkel A.Y."/>
        </authorList>
    </citation>
    <scope>NUCLEOTIDE SEQUENCE [LARGE SCALE GENOMIC DNA]</scope>
    <source>
        <strain evidence="11">Z-7115</strain>
    </source>
</reference>
<evidence type="ECO:0000256" key="7">
    <source>
        <dbReference type="ARBA" id="ARBA00048741"/>
    </source>
</evidence>
<dbReference type="Gene3D" id="3.60.20.10">
    <property type="entry name" value="Glutamine Phosphoribosylpyrophosphate, subunit 1, domain 1"/>
    <property type="match status" value="1"/>
</dbReference>
<evidence type="ECO:0000313" key="11">
    <source>
        <dbReference type="Proteomes" id="UP001246244"/>
    </source>
</evidence>
<dbReference type="RefSeq" id="WP_310577308.1">
    <property type="nucleotide sequence ID" value="NZ_JAVKPK010000119.1"/>
</dbReference>
<evidence type="ECO:0000259" key="9">
    <source>
        <dbReference type="PROSITE" id="PS51278"/>
    </source>
</evidence>
<protein>
    <recommendedName>
        <fullName evidence="8">Putative asparagine synthetase [glutamine-hydrolyzing]</fullName>
        <ecNumber evidence="8">6.3.5.4</ecNumber>
    </recommendedName>
</protein>
<dbReference type="Pfam" id="PF00733">
    <property type="entry name" value="Asn_synthase"/>
    <property type="match status" value="2"/>
</dbReference>
<evidence type="ECO:0000256" key="3">
    <source>
        <dbReference type="ARBA" id="ARBA00022741"/>
    </source>
</evidence>
<feature type="domain" description="Glutamine amidotransferase type-2" evidence="9">
    <location>
        <begin position="2"/>
        <end position="184"/>
    </location>
</feature>
<dbReference type="InterPro" id="IPR029055">
    <property type="entry name" value="Ntn_hydrolases_N"/>
</dbReference>
<dbReference type="Proteomes" id="UP001246244">
    <property type="component" value="Unassembled WGS sequence"/>
</dbReference>
<evidence type="ECO:0000256" key="8">
    <source>
        <dbReference type="PIRNR" id="PIRNR001589"/>
    </source>
</evidence>
<keyword evidence="2" id="KW-0028">Amino-acid biosynthesis</keyword>
<dbReference type="EC" id="6.3.5.4" evidence="8"/>
<comment type="caution">
    <text evidence="10">The sequence shown here is derived from an EMBL/GenBank/DDBJ whole genome shotgun (WGS) entry which is preliminary data.</text>
</comment>
<dbReference type="CDD" id="cd01991">
    <property type="entry name" value="Asn_synthase_B_C"/>
    <property type="match status" value="1"/>
</dbReference>
<keyword evidence="5" id="KW-0061">Asparagine biosynthesis</keyword>
<evidence type="ECO:0000256" key="2">
    <source>
        <dbReference type="ARBA" id="ARBA00022605"/>
    </source>
</evidence>
<dbReference type="InterPro" id="IPR006426">
    <property type="entry name" value="Asn_synth_AEB"/>
</dbReference>
<name>A0ABU2D5L8_9EURY</name>
<proteinExistence type="predicted"/>
<dbReference type="SUPFAM" id="SSF52402">
    <property type="entry name" value="Adenine nucleotide alpha hydrolases-like"/>
    <property type="match status" value="1"/>
</dbReference>
<keyword evidence="4 8" id="KW-0067">ATP-binding</keyword>
<dbReference type="Pfam" id="PF13537">
    <property type="entry name" value="GATase_7"/>
    <property type="match status" value="1"/>
</dbReference>
<dbReference type="SUPFAM" id="SSF56235">
    <property type="entry name" value="N-terminal nucleophile aminohydrolases (Ntn hydrolases)"/>
    <property type="match status" value="1"/>
</dbReference>
<sequence length="492" mass="53520">MCGIAGVSGVLDTNIEIIQMLAALGHRGPDACGTYQTGGLSIGNTLLKITGDMPQPLVGKGALVLNGEVFNFGELAAESGIITDSDTEVLFSLIETLIREGDTPINAVFSVLSRVNGDYALAYARDSELVLARDPVGVKPLFYSIKKGIEKPEIAFASEKKAFVAFGRKIKPFPPGSIMSFNIRSGRLEEKFLRIKPPQERISEESEAVSLLKAALEKAVEIRLTQASGIAFSGGIDSTFLAALAKKVNPDIPLYAVGLPDSHDITQAGSAAKATGMTDSLRLHLLSPKEIEAAVPHVIYATESTDPMKIAIGLPLYIVAKTAREDGKRVLLTGQGADELFGGYSRHEGFLEQGPEVLDREIYSDIQNISTINLERDDMVTMANSVELRVPFLDKEVIRTGLSISPELKVFKKSGSYTRKYILRKAAEEVLPSELLWKEKKAMQYGTGVQKVLDKLAREAGFSKREGNHIEKYLKQVAAEQGFDFILTDKIN</sequence>
<dbReference type="Gene3D" id="3.40.50.620">
    <property type="entry name" value="HUPs"/>
    <property type="match status" value="1"/>
</dbReference>
<dbReference type="PROSITE" id="PS51278">
    <property type="entry name" value="GATASE_TYPE_2"/>
    <property type="match status" value="1"/>
</dbReference>
<dbReference type="PIRSF" id="PIRSF001589">
    <property type="entry name" value="Asn_synthetase_glu-h"/>
    <property type="match status" value="1"/>
</dbReference>
<evidence type="ECO:0000313" key="10">
    <source>
        <dbReference type="EMBL" id="MDR7667280.1"/>
    </source>
</evidence>
<dbReference type="PANTHER" id="PTHR11772:SF2">
    <property type="entry name" value="ASPARAGINE SYNTHETASE [GLUTAMINE-HYDROLYZING]"/>
    <property type="match status" value="1"/>
</dbReference>
<dbReference type="InterPro" id="IPR017932">
    <property type="entry name" value="GATase_2_dom"/>
</dbReference>
<evidence type="ECO:0000256" key="5">
    <source>
        <dbReference type="ARBA" id="ARBA00022888"/>
    </source>
</evidence>
<evidence type="ECO:0000256" key="1">
    <source>
        <dbReference type="ARBA" id="ARBA00022598"/>
    </source>
</evidence>
<comment type="catalytic activity">
    <reaction evidence="7 8">
        <text>L-aspartate + L-glutamine + ATP + H2O = L-asparagine + L-glutamate + AMP + diphosphate + H(+)</text>
        <dbReference type="Rhea" id="RHEA:12228"/>
        <dbReference type="ChEBI" id="CHEBI:15377"/>
        <dbReference type="ChEBI" id="CHEBI:15378"/>
        <dbReference type="ChEBI" id="CHEBI:29985"/>
        <dbReference type="ChEBI" id="CHEBI:29991"/>
        <dbReference type="ChEBI" id="CHEBI:30616"/>
        <dbReference type="ChEBI" id="CHEBI:33019"/>
        <dbReference type="ChEBI" id="CHEBI:58048"/>
        <dbReference type="ChEBI" id="CHEBI:58359"/>
        <dbReference type="ChEBI" id="CHEBI:456215"/>
        <dbReference type="EC" id="6.3.5.4"/>
    </reaction>
</comment>
<evidence type="ECO:0000256" key="6">
    <source>
        <dbReference type="ARBA" id="ARBA00029440"/>
    </source>
</evidence>
<organism evidence="10 11">
    <name type="scientific">Methanosarcina baikalica</name>
    <dbReference type="NCBI Taxonomy" id="3073890"/>
    <lineage>
        <taxon>Archaea</taxon>
        <taxon>Methanobacteriati</taxon>
        <taxon>Methanobacteriota</taxon>
        <taxon>Stenosarchaea group</taxon>
        <taxon>Methanomicrobia</taxon>
        <taxon>Methanosarcinales</taxon>
        <taxon>Methanosarcinaceae</taxon>
        <taxon>Methanosarcina</taxon>
    </lineage>
</organism>
<gene>
    <name evidence="10" type="ORF">RG963_16165</name>
</gene>
<dbReference type="EMBL" id="JAVKPK010000119">
    <property type="protein sequence ID" value="MDR7667280.1"/>
    <property type="molecule type" value="Genomic_DNA"/>
</dbReference>
<dbReference type="InterPro" id="IPR001962">
    <property type="entry name" value="Asn_synthase"/>
</dbReference>
<comment type="pathway">
    <text evidence="6">Amino-acid biosynthesis.</text>
</comment>
<evidence type="ECO:0000256" key="4">
    <source>
        <dbReference type="ARBA" id="ARBA00022840"/>
    </source>
</evidence>
<keyword evidence="3 8" id="KW-0547">Nucleotide-binding</keyword>